<dbReference type="Proteomes" id="UP000019149">
    <property type="component" value="Unassembled WGS sequence"/>
</dbReference>
<accession>W6UAY0</accession>
<dbReference type="KEGG" id="egl:EGR_07437"/>
<name>W6UAY0_ECHGR</name>
<dbReference type="RefSeq" id="XP_024348892.1">
    <property type="nucleotide sequence ID" value="XM_024496686.1"/>
</dbReference>
<evidence type="ECO:0000313" key="2">
    <source>
        <dbReference type="Proteomes" id="UP000019149"/>
    </source>
</evidence>
<dbReference type="GeneID" id="36343152"/>
<dbReference type="AlphaFoldDB" id="W6UAY0"/>
<reference evidence="1 2" key="1">
    <citation type="journal article" date="2013" name="Nat. Genet.">
        <title>The genome of the hydatid tapeworm Echinococcus granulosus.</title>
        <authorList>
            <person name="Zheng H."/>
            <person name="Zhang W."/>
            <person name="Zhang L."/>
            <person name="Zhang Z."/>
            <person name="Li J."/>
            <person name="Lu G."/>
            <person name="Zhu Y."/>
            <person name="Wang Y."/>
            <person name="Huang Y."/>
            <person name="Liu J."/>
            <person name="Kang H."/>
            <person name="Chen J."/>
            <person name="Wang L."/>
            <person name="Chen A."/>
            <person name="Yu S."/>
            <person name="Gao Z."/>
            <person name="Jin L."/>
            <person name="Gu W."/>
            <person name="Wang Z."/>
            <person name="Zhao L."/>
            <person name="Shi B."/>
            <person name="Wen H."/>
            <person name="Lin R."/>
            <person name="Jones M.K."/>
            <person name="Brejova B."/>
            <person name="Vinar T."/>
            <person name="Zhao G."/>
            <person name="McManus D.P."/>
            <person name="Chen Z."/>
            <person name="Zhou Y."/>
            <person name="Wang S."/>
        </authorList>
    </citation>
    <scope>NUCLEOTIDE SEQUENCE [LARGE SCALE GENOMIC DNA]</scope>
</reference>
<comment type="caution">
    <text evidence="1">The sequence shown here is derived from an EMBL/GenBank/DDBJ whole genome shotgun (WGS) entry which is preliminary data.</text>
</comment>
<keyword evidence="2" id="KW-1185">Reference proteome</keyword>
<organism evidence="1 2">
    <name type="scientific">Echinococcus granulosus</name>
    <name type="common">Hydatid tapeworm</name>
    <dbReference type="NCBI Taxonomy" id="6210"/>
    <lineage>
        <taxon>Eukaryota</taxon>
        <taxon>Metazoa</taxon>
        <taxon>Spiralia</taxon>
        <taxon>Lophotrochozoa</taxon>
        <taxon>Platyhelminthes</taxon>
        <taxon>Cestoda</taxon>
        <taxon>Eucestoda</taxon>
        <taxon>Cyclophyllidea</taxon>
        <taxon>Taeniidae</taxon>
        <taxon>Echinococcus</taxon>
        <taxon>Echinococcus granulosus group</taxon>
    </lineage>
</organism>
<protein>
    <submittedName>
        <fullName evidence="1">Uncharacterized protein</fullName>
    </submittedName>
</protein>
<evidence type="ECO:0000313" key="1">
    <source>
        <dbReference type="EMBL" id="EUB57696.1"/>
    </source>
</evidence>
<gene>
    <name evidence="1" type="ORF">EGR_07437</name>
</gene>
<dbReference type="EMBL" id="APAU02000077">
    <property type="protein sequence ID" value="EUB57696.1"/>
    <property type="molecule type" value="Genomic_DNA"/>
</dbReference>
<proteinExistence type="predicted"/>
<dbReference type="CTD" id="36343152"/>
<sequence>MQRLAIILNAKNQVLAEALCVFFASQMCIQPCIQDKKAQNKKHFIRFLLTTSRSQLLSLKNPPMIINIKNNSKLNYSRSICLPGYWLVNPLQERAHLSTCTPNFPGKFTILVLRETVFGCSMHVKSENKVDKINKWLILAGFGEQLSITNMDLDNQLKDPANQKQSFLGSTYDLMHGQIACQTNVVMATTYLENTQRRFFPDSKGIKWKVFPPEVHCLKVFIGSEEMNKKQFF</sequence>